<evidence type="ECO:0000313" key="2">
    <source>
        <dbReference type="EMBL" id="SLN62128.1"/>
    </source>
</evidence>
<dbReference type="EMBL" id="FWFT01000007">
    <property type="protein sequence ID" value="SLN62128.1"/>
    <property type="molecule type" value="Genomic_DNA"/>
</dbReference>
<dbReference type="OrthoDB" id="9769600at2"/>
<proteinExistence type="predicted"/>
<evidence type="ECO:0000313" key="3">
    <source>
        <dbReference type="Proteomes" id="UP000193623"/>
    </source>
</evidence>
<feature type="compositionally biased region" description="Low complexity" evidence="1">
    <location>
        <begin position="125"/>
        <end position="139"/>
    </location>
</feature>
<feature type="region of interest" description="Disordered" evidence="1">
    <location>
        <begin position="125"/>
        <end position="149"/>
    </location>
</feature>
<evidence type="ECO:0000256" key="1">
    <source>
        <dbReference type="SAM" id="MobiDB-lite"/>
    </source>
</evidence>
<reference evidence="2 3" key="1">
    <citation type="submission" date="2017-03" db="EMBL/GenBank/DDBJ databases">
        <authorList>
            <person name="Afonso C.L."/>
            <person name="Miller P.J."/>
            <person name="Scott M.A."/>
            <person name="Spackman E."/>
            <person name="Goraichik I."/>
            <person name="Dimitrov K.M."/>
            <person name="Suarez D.L."/>
            <person name="Swayne D.E."/>
        </authorList>
    </citation>
    <scope>NUCLEOTIDE SEQUENCE [LARGE SCALE GENOMIC DNA]</scope>
    <source>
        <strain evidence="2 3">CECT 8397</strain>
    </source>
</reference>
<dbReference type="Proteomes" id="UP000193623">
    <property type="component" value="Unassembled WGS sequence"/>
</dbReference>
<accession>A0A1Y5TE82</accession>
<dbReference type="AlphaFoldDB" id="A0A1Y5TE82"/>
<name>A0A1Y5TE82_9RHOB</name>
<dbReference type="RefSeq" id="WP_085865687.1">
    <property type="nucleotide sequence ID" value="NZ_FWFT01000007.1"/>
</dbReference>
<protein>
    <submittedName>
        <fullName evidence="2">Uncharacterized protein</fullName>
    </submittedName>
</protein>
<gene>
    <name evidence="2" type="ORF">PSJ8397_03293</name>
</gene>
<sequence>MPWGKTALRHKLINLKARSSGVRGNVDGAQGDALFGWAQLTAEPTRRLRVGLFARGAMLAETVANIHRDDLEAAGIGDGRHAFAIHLSAAIKDLVLANGGQADIKVIDPKSVKIGTWSPVVDVPAPTDAAPSSAATHSAPKPPKPARSDLQNVLYSDAAHLKAALALPASKVQTRAPLPETHAKLFAQTDYITTDATLPDRMYGYTEYIRYRDRLDETFDTAGTPDDIDHFYKRYLTLYSAMRGGLRVPLSAEVIAHLNEPILFGGSVGPFSRIM</sequence>
<keyword evidence="3" id="KW-1185">Reference proteome</keyword>
<organism evidence="2 3">
    <name type="scientific">Pseudooctadecabacter jejudonensis</name>
    <dbReference type="NCBI Taxonomy" id="1391910"/>
    <lineage>
        <taxon>Bacteria</taxon>
        <taxon>Pseudomonadati</taxon>
        <taxon>Pseudomonadota</taxon>
        <taxon>Alphaproteobacteria</taxon>
        <taxon>Rhodobacterales</taxon>
        <taxon>Paracoccaceae</taxon>
        <taxon>Pseudooctadecabacter</taxon>
    </lineage>
</organism>